<evidence type="ECO:0000313" key="8">
    <source>
        <dbReference type="EMBL" id="JAS67637.1"/>
    </source>
</evidence>
<dbReference type="PANTHER" id="PTHR10829">
    <property type="entry name" value="CORTACTIN AND DREBRIN"/>
    <property type="match status" value="1"/>
</dbReference>
<dbReference type="Gene3D" id="2.30.30.40">
    <property type="entry name" value="SH3 Domains"/>
    <property type="match status" value="1"/>
</dbReference>
<dbReference type="GO" id="GO:0051015">
    <property type="term" value="F:actin filament binding"/>
    <property type="evidence" value="ECO:0007669"/>
    <property type="project" value="TreeGrafter"/>
</dbReference>
<dbReference type="PRINTS" id="PR00452">
    <property type="entry name" value="SH3DOMAIN"/>
</dbReference>
<dbReference type="InterPro" id="IPR036028">
    <property type="entry name" value="SH3-like_dom_sf"/>
</dbReference>
<name>A0A1B6GSM7_9HEMI</name>
<feature type="compositionally biased region" description="Basic and acidic residues" evidence="5">
    <location>
        <begin position="341"/>
        <end position="352"/>
    </location>
</feature>
<dbReference type="AlphaFoldDB" id="A0A1B6GSM7"/>
<evidence type="ECO:0000256" key="5">
    <source>
        <dbReference type="SAM" id="MobiDB-lite"/>
    </source>
</evidence>
<dbReference type="EMBL" id="GECZ01004352">
    <property type="protein sequence ID" value="JAS65417.1"/>
    <property type="molecule type" value="Transcribed_RNA"/>
</dbReference>
<dbReference type="FunFam" id="2.30.30.40:FF:000398">
    <property type="entry name" value="Hematopoietic cell-specific Lyn substrate 1"/>
    <property type="match status" value="1"/>
</dbReference>
<feature type="compositionally biased region" description="Basic and acidic residues" evidence="5">
    <location>
        <begin position="402"/>
        <end position="422"/>
    </location>
</feature>
<evidence type="ECO:0000256" key="3">
    <source>
        <dbReference type="ARBA" id="ARBA00022737"/>
    </source>
</evidence>
<feature type="region of interest" description="Disordered" evidence="5">
    <location>
        <begin position="1"/>
        <end position="24"/>
    </location>
</feature>
<gene>
    <name evidence="7" type="ORF">g.15726</name>
    <name evidence="8" type="ORF">g.15727</name>
</gene>
<dbReference type="Pfam" id="PF00018">
    <property type="entry name" value="SH3_1"/>
    <property type="match status" value="1"/>
</dbReference>
<feature type="domain" description="SH3" evidence="6">
    <location>
        <begin position="466"/>
        <end position="523"/>
    </location>
</feature>
<keyword evidence="2" id="KW-0597">Phosphoprotein</keyword>
<dbReference type="SUPFAM" id="SSF50044">
    <property type="entry name" value="SH3-domain"/>
    <property type="match status" value="1"/>
</dbReference>
<dbReference type="GO" id="GO:0005884">
    <property type="term" value="C:actin filament"/>
    <property type="evidence" value="ECO:0007669"/>
    <property type="project" value="TreeGrafter"/>
</dbReference>
<keyword evidence="3" id="KW-0677">Repeat</keyword>
<accession>A0A1B6GSM7</accession>
<protein>
    <recommendedName>
        <fullName evidence="6">SH3 domain-containing protein</fullName>
    </recommendedName>
</protein>
<evidence type="ECO:0000256" key="4">
    <source>
        <dbReference type="PROSITE-ProRule" id="PRU00192"/>
    </source>
</evidence>
<evidence type="ECO:0000256" key="2">
    <source>
        <dbReference type="ARBA" id="ARBA00022553"/>
    </source>
</evidence>
<organism evidence="7">
    <name type="scientific">Cuerna arida</name>
    <dbReference type="NCBI Taxonomy" id="1464854"/>
    <lineage>
        <taxon>Eukaryota</taxon>
        <taxon>Metazoa</taxon>
        <taxon>Ecdysozoa</taxon>
        <taxon>Arthropoda</taxon>
        <taxon>Hexapoda</taxon>
        <taxon>Insecta</taxon>
        <taxon>Pterygota</taxon>
        <taxon>Neoptera</taxon>
        <taxon>Paraneoptera</taxon>
        <taxon>Hemiptera</taxon>
        <taxon>Auchenorrhyncha</taxon>
        <taxon>Membracoidea</taxon>
        <taxon>Cicadellidae</taxon>
        <taxon>Cicadellinae</taxon>
        <taxon>Proconiini</taxon>
        <taxon>Cuerna</taxon>
    </lineage>
</organism>
<evidence type="ECO:0000259" key="6">
    <source>
        <dbReference type="PROSITE" id="PS50002"/>
    </source>
</evidence>
<evidence type="ECO:0000256" key="1">
    <source>
        <dbReference type="ARBA" id="ARBA00022443"/>
    </source>
</evidence>
<evidence type="ECO:0000313" key="7">
    <source>
        <dbReference type="EMBL" id="JAS65417.1"/>
    </source>
</evidence>
<dbReference type="GO" id="GO:0030864">
    <property type="term" value="C:cortical actin cytoskeleton"/>
    <property type="evidence" value="ECO:0007669"/>
    <property type="project" value="TreeGrafter"/>
</dbReference>
<dbReference type="GO" id="GO:0030427">
    <property type="term" value="C:site of polarized growth"/>
    <property type="evidence" value="ECO:0007669"/>
    <property type="project" value="TreeGrafter"/>
</dbReference>
<dbReference type="EMBL" id="GECZ01002132">
    <property type="protein sequence ID" value="JAS67637.1"/>
    <property type="molecule type" value="Transcribed_RNA"/>
</dbReference>
<dbReference type="PANTHER" id="PTHR10829:SF23">
    <property type="entry name" value="CORTACTIN, ISOFORM A"/>
    <property type="match status" value="1"/>
</dbReference>
<dbReference type="GO" id="GO:0016477">
    <property type="term" value="P:cell migration"/>
    <property type="evidence" value="ECO:0007669"/>
    <property type="project" value="TreeGrafter"/>
</dbReference>
<dbReference type="GO" id="GO:0030833">
    <property type="term" value="P:regulation of actin filament polymerization"/>
    <property type="evidence" value="ECO:0007669"/>
    <property type="project" value="TreeGrafter"/>
</dbReference>
<feature type="compositionally biased region" description="Basic and acidic residues" evidence="5">
    <location>
        <begin position="277"/>
        <end position="329"/>
    </location>
</feature>
<dbReference type="SMART" id="SM00326">
    <property type="entry name" value="SH3"/>
    <property type="match status" value="1"/>
</dbReference>
<dbReference type="Pfam" id="PF02218">
    <property type="entry name" value="HS1_rep"/>
    <property type="match status" value="5"/>
</dbReference>
<dbReference type="GO" id="GO:0005886">
    <property type="term" value="C:plasma membrane"/>
    <property type="evidence" value="ECO:0007669"/>
    <property type="project" value="TreeGrafter"/>
</dbReference>
<dbReference type="InterPro" id="IPR001452">
    <property type="entry name" value="SH3_domain"/>
</dbReference>
<dbReference type="CDD" id="cd11959">
    <property type="entry name" value="SH3_Cortactin"/>
    <property type="match status" value="1"/>
</dbReference>
<dbReference type="InterPro" id="IPR003134">
    <property type="entry name" value="Hs1_Cortactin"/>
</dbReference>
<feature type="region of interest" description="Disordered" evidence="5">
    <location>
        <begin position="242"/>
        <end position="465"/>
    </location>
</feature>
<keyword evidence="1 4" id="KW-0728">SH3 domain</keyword>
<reference evidence="7" key="1">
    <citation type="submission" date="2015-11" db="EMBL/GenBank/DDBJ databases">
        <title>De novo transcriptome assembly of four potential Pierce s Disease insect vectors from Arizona vineyards.</title>
        <authorList>
            <person name="Tassone E.E."/>
        </authorList>
    </citation>
    <scope>NUCLEOTIDE SEQUENCE</scope>
</reference>
<sequence>MWKASAGHNVEPISKLEQEDDDWETDLDFVNDVTEEEQRWGSRTVQGSGRTAGAIDMNKLREEVALAEAIKKKKEVNEATFGYGGKFGIQKDRMDQSAVGHDYVAKVEKHGSQKDYSTGFGGKFGVQTDRTDKSAAGWDYVEAPQKHASQVDYRSGFGGKFGIQSDRQDKSAVGWDHVEKISKHESQTDYAVGFGGKFGVQADRQDRSAVGWDHVETVPKHESQLGQNKGFGGKFGLEVDRVDKSAHDFTDDPQPVGTRYQKEKPQIGSVKPSNIRAKFENLAKEGEEESRRKAEEERKKRKAQEEREEKEAREREEKRLSELKQREAALAKAAEPVKSPTQEEPKIHRNDYLEEEEPVRIAPAQPPVVVAEHPANKGSESSRLPEQVLKQPEPVVKQPEPIAKEPERIVKQPEQIVKEPEQIVKQPEQMMKQPEPVQHEKEPESNQSEPEPQPQPESEENFNLEDFGYSAVALYDYQASASDEISFDPDDVITNIEMIDEGWWRGYCRGQYGLFPANYVILQ</sequence>
<dbReference type="InterPro" id="IPR035716">
    <property type="entry name" value="Cortactin_SH3"/>
</dbReference>
<dbReference type="PROSITE" id="PS51090">
    <property type="entry name" value="CORTACTIN"/>
    <property type="match status" value="5"/>
</dbReference>
<dbReference type="PROSITE" id="PS50002">
    <property type="entry name" value="SH3"/>
    <property type="match status" value="1"/>
</dbReference>
<proteinExistence type="predicted"/>